<dbReference type="AlphaFoldDB" id="A0A7M5V8T0"/>
<dbReference type="Proteomes" id="UP000594262">
    <property type="component" value="Unplaced"/>
</dbReference>
<dbReference type="InterPro" id="IPR038932">
    <property type="entry name" value="PARPBP"/>
</dbReference>
<evidence type="ECO:0000256" key="5">
    <source>
        <dbReference type="ARBA" id="ARBA00022490"/>
    </source>
</evidence>
<feature type="compositionally biased region" description="Basic and acidic residues" evidence="12">
    <location>
        <begin position="446"/>
        <end position="484"/>
    </location>
</feature>
<organism evidence="13 14">
    <name type="scientific">Clytia hemisphaerica</name>
    <dbReference type="NCBI Taxonomy" id="252671"/>
    <lineage>
        <taxon>Eukaryota</taxon>
        <taxon>Metazoa</taxon>
        <taxon>Cnidaria</taxon>
        <taxon>Hydrozoa</taxon>
        <taxon>Hydroidolina</taxon>
        <taxon>Leptothecata</taxon>
        <taxon>Obeliida</taxon>
        <taxon>Clytiidae</taxon>
        <taxon>Clytia</taxon>
    </lineage>
</organism>
<name>A0A7M5V8T0_9CNID</name>
<dbReference type="PANTHER" id="PTHR32121:SF0">
    <property type="entry name" value="PCNA-INTERACTING PARTNER"/>
    <property type="match status" value="1"/>
</dbReference>
<evidence type="ECO:0000256" key="11">
    <source>
        <dbReference type="ARBA" id="ARBA00032731"/>
    </source>
</evidence>
<dbReference type="GO" id="GO:2000042">
    <property type="term" value="P:negative regulation of double-strand break repair via homologous recombination"/>
    <property type="evidence" value="ECO:0007669"/>
    <property type="project" value="InterPro"/>
</dbReference>
<feature type="region of interest" description="Disordered" evidence="12">
    <location>
        <begin position="446"/>
        <end position="506"/>
    </location>
</feature>
<evidence type="ECO:0000256" key="1">
    <source>
        <dbReference type="ARBA" id="ARBA00004123"/>
    </source>
</evidence>
<dbReference type="InterPro" id="IPR027417">
    <property type="entry name" value="P-loop_NTPase"/>
</dbReference>
<evidence type="ECO:0000256" key="9">
    <source>
        <dbReference type="ARBA" id="ARBA00023242"/>
    </source>
</evidence>
<dbReference type="PANTHER" id="PTHR32121">
    <property type="entry name" value="PCNA-INTERACTING PARTNER"/>
    <property type="match status" value="1"/>
</dbReference>
<keyword evidence="14" id="KW-1185">Reference proteome</keyword>
<evidence type="ECO:0000256" key="4">
    <source>
        <dbReference type="ARBA" id="ARBA00014320"/>
    </source>
</evidence>
<keyword evidence="9" id="KW-0539">Nucleus</keyword>
<evidence type="ECO:0000256" key="6">
    <source>
        <dbReference type="ARBA" id="ARBA00022763"/>
    </source>
</evidence>
<evidence type="ECO:0000256" key="2">
    <source>
        <dbReference type="ARBA" id="ARBA00004496"/>
    </source>
</evidence>
<evidence type="ECO:0000256" key="12">
    <source>
        <dbReference type="SAM" id="MobiDB-lite"/>
    </source>
</evidence>
<dbReference type="GeneID" id="136819192"/>
<feature type="compositionally biased region" description="Basic residues" evidence="12">
    <location>
        <begin position="485"/>
        <end position="502"/>
    </location>
</feature>
<dbReference type="GO" id="GO:0000785">
    <property type="term" value="C:chromatin"/>
    <property type="evidence" value="ECO:0007669"/>
    <property type="project" value="TreeGrafter"/>
</dbReference>
<keyword evidence="6" id="KW-0227">DNA damage</keyword>
<evidence type="ECO:0000256" key="7">
    <source>
        <dbReference type="ARBA" id="ARBA00023125"/>
    </source>
</evidence>
<dbReference type="SUPFAM" id="SSF52540">
    <property type="entry name" value="P-loop containing nucleoside triphosphate hydrolases"/>
    <property type="match status" value="1"/>
</dbReference>
<keyword evidence="8" id="KW-0234">DNA repair</keyword>
<keyword evidence="7" id="KW-0238">DNA-binding</keyword>
<evidence type="ECO:0000256" key="3">
    <source>
        <dbReference type="ARBA" id="ARBA00009135"/>
    </source>
</evidence>
<keyword evidence="5" id="KW-0963">Cytoplasm</keyword>
<dbReference type="GO" id="GO:0003677">
    <property type="term" value="F:DNA binding"/>
    <property type="evidence" value="ECO:0007669"/>
    <property type="project" value="UniProtKB-KW"/>
</dbReference>
<dbReference type="OrthoDB" id="6427080at2759"/>
<comment type="similarity">
    <text evidence="3">Belongs to the PARI family.</text>
</comment>
<reference evidence="13" key="1">
    <citation type="submission" date="2021-01" db="UniProtKB">
        <authorList>
            <consortium name="EnsemblMetazoa"/>
        </authorList>
    </citation>
    <scope>IDENTIFICATION</scope>
</reference>
<dbReference type="GO" id="GO:0005634">
    <property type="term" value="C:nucleus"/>
    <property type="evidence" value="ECO:0007669"/>
    <property type="project" value="UniProtKB-SubCell"/>
</dbReference>
<sequence length="519" mass="59338">MNKNLKVEILKTFRELFDGRFIEHRSTFLSDVDQLAAIQLALLLLQKKLHIQGDITPLDLFNIQHKIIKQKQQESEENLHASSLTQEPITKDGILKIVTFDEVYEAYNEFLTQCNMIDQQDVMKFIRVHAKDDSENQTKPRCLKLLQKIEKQDLSSPALSQSPSRPALLQLRRVILSYLQLLVNSRDEIALARVIDIPTRGITHKAFTDIRQLAKQKDAPMFQTVASFVRMLLLGGKGYVPDEHHILYEHREGLGEFVELMDKLQTAIDEEHDIKSAIFSIFKILKCALIRAKIPTFSTNIVGAGFSQLLQKTKSFLGEQVDKSCSDKTLQLRGFLDYLACVWGNDISLNSSQLCGVLSTPQVNEKEQMKKISSLLTQFSTPKCDNDTPIKPKSQKRFHNNSPIQQHLQKERKTTIQDVQDLNSSPEELAKPIKLIRVPNEIKSISPERKSEAETIRETSEPPEKKPKSRLNLESRLTDKENNKTMKKVKKTSTKPRQKVSKKCALLPGQKTLNQFFKS</sequence>
<proteinExistence type="inferred from homology"/>
<dbReference type="RefSeq" id="XP_066931504.1">
    <property type="nucleotide sequence ID" value="XM_067075403.1"/>
</dbReference>
<evidence type="ECO:0000256" key="8">
    <source>
        <dbReference type="ARBA" id="ARBA00023204"/>
    </source>
</evidence>
<accession>A0A7M5V8T0</accession>
<dbReference type="GO" id="GO:0005737">
    <property type="term" value="C:cytoplasm"/>
    <property type="evidence" value="ECO:0007669"/>
    <property type="project" value="UniProtKB-SubCell"/>
</dbReference>
<evidence type="ECO:0000313" key="13">
    <source>
        <dbReference type="EnsemblMetazoa" id="CLYHEMP011666.1"/>
    </source>
</evidence>
<dbReference type="EnsemblMetazoa" id="CLYHEMT011666.1">
    <property type="protein sequence ID" value="CLYHEMP011666.1"/>
    <property type="gene ID" value="CLYHEMG011666"/>
</dbReference>
<dbReference type="GO" id="GO:0006281">
    <property type="term" value="P:DNA repair"/>
    <property type="evidence" value="ECO:0007669"/>
    <property type="project" value="UniProtKB-KW"/>
</dbReference>
<protein>
    <recommendedName>
        <fullName evidence="4">PCNA-interacting partner</fullName>
    </recommendedName>
    <alternativeName>
        <fullName evidence="10">PARP-1 binding protein</fullName>
    </alternativeName>
    <alternativeName>
        <fullName evidence="11">PARP1-binding protein</fullName>
    </alternativeName>
</protein>
<evidence type="ECO:0000313" key="14">
    <source>
        <dbReference type="Proteomes" id="UP000594262"/>
    </source>
</evidence>
<evidence type="ECO:0000256" key="10">
    <source>
        <dbReference type="ARBA" id="ARBA00031632"/>
    </source>
</evidence>
<dbReference type="Gene3D" id="1.10.486.10">
    <property type="entry name" value="PCRA, domain 4"/>
    <property type="match status" value="1"/>
</dbReference>
<comment type="subcellular location">
    <subcellularLocation>
        <location evidence="2">Cytoplasm</location>
    </subcellularLocation>
    <subcellularLocation>
        <location evidence="1">Nucleus</location>
    </subcellularLocation>
</comment>